<dbReference type="AlphaFoldDB" id="A0A9Q1CKR1"/>
<evidence type="ECO:0000259" key="2">
    <source>
        <dbReference type="PROSITE" id="PS50017"/>
    </source>
</evidence>
<dbReference type="CDD" id="cd01670">
    <property type="entry name" value="Death"/>
    <property type="match status" value="1"/>
</dbReference>
<feature type="domain" description="Death" evidence="2">
    <location>
        <begin position="893"/>
        <end position="959"/>
    </location>
</feature>
<dbReference type="SUPFAM" id="SSF47986">
    <property type="entry name" value="DEATH domain"/>
    <property type="match status" value="1"/>
</dbReference>
<dbReference type="InterPro" id="IPR001478">
    <property type="entry name" value="PDZ"/>
</dbReference>
<dbReference type="InterPro" id="IPR011029">
    <property type="entry name" value="DEATH-like_dom_sf"/>
</dbReference>
<dbReference type="PROSITE" id="PS50106">
    <property type="entry name" value="PDZ"/>
    <property type="match status" value="1"/>
</dbReference>
<dbReference type="InterPro" id="IPR036034">
    <property type="entry name" value="PDZ_sf"/>
</dbReference>
<dbReference type="Proteomes" id="UP001152320">
    <property type="component" value="Chromosome 2"/>
</dbReference>
<dbReference type="SUPFAM" id="SSF50156">
    <property type="entry name" value="PDZ domain-like"/>
    <property type="match status" value="1"/>
</dbReference>
<protein>
    <submittedName>
        <fullName evidence="4">Uncharacterized protein</fullName>
    </submittedName>
</protein>
<reference evidence="4" key="1">
    <citation type="submission" date="2021-10" db="EMBL/GenBank/DDBJ databases">
        <title>Tropical sea cucumber genome reveals ecological adaptation and Cuvierian tubules defense mechanism.</title>
        <authorList>
            <person name="Chen T."/>
        </authorList>
    </citation>
    <scope>NUCLEOTIDE SEQUENCE</scope>
    <source>
        <strain evidence="4">Nanhai2018</strain>
        <tissue evidence="4">Muscle</tissue>
    </source>
</reference>
<feature type="domain" description="PDZ" evidence="3">
    <location>
        <begin position="82"/>
        <end position="177"/>
    </location>
</feature>
<comment type="caution">
    <text evidence="4">The sequence shown here is derived from an EMBL/GenBank/DDBJ whole genome shotgun (WGS) entry which is preliminary data.</text>
</comment>
<dbReference type="EMBL" id="JAIZAY010000002">
    <property type="protein sequence ID" value="KAJ8046716.1"/>
    <property type="molecule type" value="Genomic_DNA"/>
</dbReference>
<dbReference type="SMART" id="SM00005">
    <property type="entry name" value="DEATH"/>
    <property type="match status" value="1"/>
</dbReference>
<dbReference type="GO" id="GO:0007165">
    <property type="term" value="P:signal transduction"/>
    <property type="evidence" value="ECO:0007669"/>
    <property type="project" value="InterPro"/>
</dbReference>
<name>A0A9Q1CKR1_HOLLE</name>
<accession>A0A9Q1CKR1</accession>
<evidence type="ECO:0000313" key="5">
    <source>
        <dbReference type="Proteomes" id="UP001152320"/>
    </source>
</evidence>
<feature type="region of interest" description="Disordered" evidence="1">
    <location>
        <begin position="1"/>
        <end position="29"/>
    </location>
</feature>
<dbReference type="Pfam" id="PF00531">
    <property type="entry name" value="Death"/>
    <property type="match status" value="1"/>
</dbReference>
<dbReference type="Gene3D" id="2.30.42.10">
    <property type="match status" value="1"/>
</dbReference>
<dbReference type="OrthoDB" id="10593293at2759"/>
<sequence>MPSTRTMYPNDRNMAFPDIGSDGNRSAQSLTSNDFISESFRETHSHSQIRDVQIRENVMDTENVCEIAMKTPHMVEWKLPKEVELRSTGKEPFGLNFKLRVIAQTKDGPKDLFLLVDSVKSQSPASKILNRGDLILSVNRIPTHCSQDEVNSEEFVASVKNLTKKAERLHLRIQSPRRRRQTISSVKLNSFSRQGGHSMFAHEESVQPSLLTRPSVQVTDMLSCLRLAESTCQASVLPKVPYSKIIVLGENNALLAKVLLGSGSNKMTRIESFSKGSFILKNSKESSWERSFQVKSTVSTFKTWLRDAKNLKECLDRNVRRLIETQFAPPESRYGCREFCGDNNSIYIDLFAPVQTNKHISNLTASLLMTGNEVYVYDLPAARLFQETKLCLTEAQALLSRIRSLAGRRVPVVLVVTHTGKLDAQDCAAIGDALERFFANSLTAQLVYFDNTTPCCFVNLDELVADDGSLSSSTTVGRECSHSEEITNFNTPLANLKFKVIQLLWEQNYLAKYSVQFLRYNELFWRMIDQAPDQKYYFRREIKEACCIRKDTELSDFITYLKLLGELSGETSDAHDLQKTFLRPSSLHLPLTKMLTGISEERQHPHLREEWNILETTGIASSVLLRAIFDDFEERSTISYLQMLGIMYPLSSFAAQSFITPLPRNREDNYNLVTSVSTSVAQCKCFLHDKHSLRIKFSGWIPTGFLVKLVLKMIDNMNFPSARWRVCQSGCYEINTGKGCRLLFQEDLLSASVKVSTSFQERHLPNYILQLLIKISKELSTCEDERPLVGCDCPLDHSKDKDEMHVLDLDVEHNRDIICGNQRLNEHSHLLFWLMTMNLKEVQPSTMPNVPFQYADYVSREAAPPDSLNNLNPEVYTWLCDKLNVADTTSQRDWRLVAAKLGFKKEDIDFFDHHRPDWNPCHRVFERWMQTGMATVSRLRQILEGIGRKDIVCELDRRCGYFPTTTTE</sequence>
<dbReference type="Gene3D" id="1.10.533.10">
    <property type="entry name" value="Death Domain, Fas"/>
    <property type="match status" value="1"/>
</dbReference>
<dbReference type="InterPro" id="IPR000488">
    <property type="entry name" value="Death_dom"/>
</dbReference>
<dbReference type="PROSITE" id="PS50017">
    <property type="entry name" value="DEATH_DOMAIN"/>
    <property type="match status" value="1"/>
</dbReference>
<keyword evidence="5" id="KW-1185">Reference proteome</keyword>
<evidence type="ECO:0000259" key="3">
    <source>
        <dbReference type="PROSITE" id="PS50106"/>
    </source>
</evidence>
<evidence type="ECO:0000256" key="1">
    <source>
        <dbReference type="SAM" id="MobiDB-lite"/>
    </source>
</evidence>
<proteinExistence type="predicted"/>
<gene>
    <name evidence="4" type="ORF">HOLleu_05486</name>
</gene>
<evidence type="ECO:0000313" key="4">
    <source>
        <dbReference type="EMBL" id="KAJ8046716.1"/>
    </source>
</evidence>
<organism evidence="4 5">
    <name type="scientific">Holothuria leucospilota</name>
    <name type="common">Black long sea cucumber</name>
    <name type="synonym">Mertensiothuria leucospilota</name>
    <dbReference type="NCBI Taxonomy" id="206669"/>
    <lineage>
        <taxon>Eukaryota</taxon>
        <taxon>Metazoa</taxon>
        <taxon>Echinodermata</taxon>
        <taxon>Eleutherozoa</taxon>
        <taxon>Echinozoa</taxon>
        <taxon>Holothuroidea</taxon>
        <taxon>Aspidochirotacea</taxon>
        <taxon>Aspidochirotida</taxon>
        <taxon>Holothuriidae</taxon>
        <taxon>Holothuria</taxon>
    </lineage>
</organism>